<dbReference type="GO" id="GO:0006265">
    <property type="term" value="P:DNA topological change"/>
    <property type="evidence" value="ECO:0007669"/>
    <property type="project" value="UniProtKB-UniRule"/>
</dbReference>
<evidence type="ECO:0000256" key="2">
    <source>
        <dbReference type="ARBA" id="ARBA00008263"/>
    </source>
</evidence>
<dbReference type="Gene3D" id="3.30.1360.40">
    <property type="match status" value="1"/>
</dbReference>
<dbReference type="Gene3D" id="1.10.268.10">
    <property type="entry name" value="Topoisomerase, domain 3"/>
    <property type="match status" value="1"/>
</dbReference>
<dbReference type="GO" id="GO:0005524">
    <property type="term" value="F:ATP binding"/>
    <property type="evidence" value="ECO:0007669"/>
    <property type="project" value="InterPro"/>
</dbReference>
<dbReference type="InterPro" id="IPR013760">
    <property type="entry name" value="Topo_IIA-like_dom_sf"/>
</dbReference>
<dbReference type="InterPro" id="IPR002205">
    <property type="entry name" value="Topo_IIA_dom_A"/>
</dbReference>
<evidence type="ECO:0000256" key="3">
    <source>
        <dbReference type="ARBA" id="ARBA00012895"/>
    </source>
</evidence>
<keyword evidence="6 7" id="KW-0413">Isomerase</keyword>
<keyword evidence="4 7" id="KW-0799">Topoisomerase</keyword>
<dbReference type="Pfam" id="PF03989">
    <property type="entry name" value="DNA_gyraseA_C"/>
    <property type="match status" value="6"/>
</dbReference>
<evidence type="ECO:0000259" key="9">
    <source>
        <dbReference type="PROSITE" id="PS52040"/>
    </source>
</evidence>
<dbReference type="SUPFAM" id="SSF101904">
    <property type="entry name" value="GyrA/ParC C-terminal domain-like"/>
    <property type="match status" value="2"/>
</dbReference>
<dbReference type="Proteomes" id="UP000094828">
    <property type="component" value="Unassembled WGS sequence"/>
</dbReference>
<dbReference type="OrthoDB" id="9806486at2"/>
<dbReference type="GO" id="GO:0003677">
    <property type="term" value="F:DNA binding"/>
    <property type="evidence" value="ECO:0007669"/>
    <property type="project" value="UniProtKB-UniRule"/>
</dbReference>
<comment type="catalytic activity">
    <reaction evidence="1 7">
        <text>ATP-dependent breakage, passage and rejoining of double-stranded DNA.</text>
        <dbReference type="EC" id="5.6.2.2"/>
    </reaction>
</comment>
<dbReference type="Gene3D" id="3.90.199.10">
    <property type="entry name" value="Topoisomerase II, domain 5"/>
    <property type="match status" value="1"/>
</dbReference>
<dbReference type="NCBIfam" id="TIGR01063">
    <property type="entry name" value="gyrA"/>
    <property type="match status" value="1"/>
</dbReference>
<feature type="region of interest" description="Disordered" evidence="8">
    <location>
        <begin position="910"/>
        <end position="943"/>
    </location>
</feature>
<evidence type="ECO:0000256" key="5">
    <source>
        <dbReference type="ARBA" id="ARBA00023125"/>
    </source>
</evidence>
<dbReference type="NCBIfam" id="NF004044">
    <property type="entry name" value="PRK05561.1"/>
    <property type="match status" value="1"/>
</dbReference>
<dbReference type="PANTHER" id="PTHR43493:SF5">
    <property type="entry name" value="DNA GYRASE SUBUNIT A, CHLOROPLASTIC_MITOCHONDRIAL"/>
    <property type="match status" value="1"/>
</dbReference>
<reference evidence="10 11" key="1">
    <citation type="submission" date="2016-05" db="EMBL/GenBank/DDBJ databases">
        <title>Genomic and physiological characterization of Planctopirus sp. isolated from fresh water lake.</title>
        <authorList>
            <person name="Subhash Y."/>
            <person name="Ramana C."/>
        </authorList>
    </citation>
    <scope>NUCLEOTIDE SEQUENCE [LARGE SCALE GENOMIC DNA]</scope>
    <source>
        <strain evidence="10 11">JC280</strain>
    </source>
</reference>
<dbReference type="SUPFAM" id="SSF56719">
    <property type="entry name" value="Type II DNA topoisomerase"/>
    <property type="match status" value="1"/>
</dbReference>
<evidence type="ECO:0000256" key="8">
    <source>
        <dbReference type="SAM" id="MobiDB-lite"/>
    </source>
</evidence>
<dbReference type="FunFam" id="1.10.268.10:FF:000001">
    <property type="entry name" value="DNA gyrase subunit A"/>
    <property type="match status" value="1"/>
</dbReference>
<name>A0A1C3E3W0_9PLAN</name>
<organism evidence="10 11">
    <name type="scientific">Planctopirus hydrillae</name>
    <dbReference type="NCBI Taxonomy" id="1841610"/>
    <lineage>
        <taxon>Bacteria</taxon>
        <taxon>Pseudomonadati</taxon>
        <taxon>Planctomycetota</taxon>
        <taxon>Planctomycetia</taxon>
        <taxon>Planctomycetales</taxon>
        <taxon>Planctomycetaceae</taxon>
        <taxon>Planctopirus</taxon>
    </lineage>
</organism>
<dbReference type="PANTHER" id="PTHR43493">
    <property type="entry name" value="DNA GYRASE/TOPOISOMERASE SUBUNIT A"/>
    <property type="match status" value="1"/>
</dbReference>
<dbReference type="CDD" id="cd00187">
    <property type="entry name" value="TOP4c"/>
    <property type="match status" value="1"/>
</dbReference>
<dbReference type="AlphaFoldDB" id="A0A1C3E3W0"/>
<accession>A0A1C3E3W0</accession>
<evidence type="ECO:0000256" key="7">
    <source>
        <dbReference type="PROSITE-ProRule" id="PRU01384"/>
    </source>
</evidence>
<sequence>MPSASFTPQPDRILPVPIEGEMRTSYVTYAMSVIISRALPDARDGLKPSQRRILVAMNDLNLGPNSGRVKCAKICGDTSGNYHPHGDGSIYPTLVRLAQNWNMRETLIDKQGNFGSLAGLPPAAMRYTEARLSAVASEMLDDLKRDTVDYVLTYDQRNREPVVLPSRFPNLLVNGSSGIAVGMATSIPPHNLAEVSQAVIRLLEDPETSIDELMEVLPGPDFPTGGIICGRYGIRQGYLTGRSTLTLRAKTRFLTEKNTDIIEVTEIPYLETRDRIREKLEQLVRDDKIKGISRIVDLTDRTTPAWQVCLHIVLKRDADKEVILNQLFQYSPLQSTFSVILLALSGNRPKTMNIKELIGEFIRHRITVIRRKTEFQLAEARKRKHTIEGLLIAQLNIDEVIQTIRSSGSRAEAKERLQAILVPSAMVARALGDAGFMEFQSEQGVRETYSLSANQTEAIVSMQLGSLANLEQEKLRGEHQRLIEDIFGYLHLLSDEAHIRAVIREEMQKLGDKYGNARRTEISEDELSDVDKEDLIPEEMMVVTLSQRGYIKRLPIHTYQAQNRGGRGIMGAKADDEDAIQDLFISSTHDWLLFFTDKGRVLWQKVYDLPLQSRTSKGRALVNLLSLQEGEQVATCVNTRTFEENRYLVMATRAGIVKKTSLDAYKRPTKGGIIAINLKDGDALIEARIVSAQEDILLSTANGMAIRFSQADARAMGRNTSGVRGIKLRKDDEVIGMVVADPAMTLLTMCEKGYGKRTPFGFIESAPVVEDAIPSEDSVVADDEIAEALPEETDAEEAISEEGGGDEGEESSSSSRSYRRQRRGGLGVRDIRVIPRNGKVVKILAVREGDHVLIVTAGGKIQRVRAAEISEIGRNTQGVRVIKLTEGDRVASMARIPADLCQETIEEKLDIEPKAQVDDRPADQANPSETSTPGDEQTTDSSE</sequence>
<protein>
    <recommendedName>
        <fullName evidence="3">DNA topoisomerase (ATP-hydrolyzing)</fullName>
        <ecNumber evidence="3">5.6.2.2</ecNumber>
    </recommendedName>
</protein>
<dbReference type="InterPro" id="IPR006691">
    <property type="entry name" value="GyrA/parC_rep"/>
</dbReference>
<evidence type="ECO:0000256" key="4">
    <source>
        <dbReference type="ARBA" id="ARBA00023029"/>
    </source>
</evidence>
<evidence type="ECO:0000256" key="6">
    <source>
        <dbReference type="ARBA" id="ARBA00023235"/>
    </source>
</evidence>
<dbReference type="EMBL" id="LYDR01000158">
    <property type="protein sequence ID" value="ODA27938.1"/>
    <property type="molecule type" value="Genomic_DNA"/>
</dbReference>
<evidence type="ECO:0000313" key="10">
    <source>
        <dbReference type="EMBL" id="ODA27938.1"/>
    </source>
</evidence>
<feature type="region of interest" description="Disordered" evidence="8">
    <location>
        <begin position="790"/>
        <end position="822"/>
    </location>
</feature>
<gene>
    <name evidence="10" type="ORF">A6X21_13750</name>
</gene>
<dbReference type="SMART" id="SM00434">
    <property type="entry name" value="TOP4c"/>
    <property type="match status" value="1"/>
</dbReference>
<keyword evidence="5 7" id="KW-0238">DNA-binding</keyword>
<evidence type="ECO:0000256" key="1">
    <source>
        <dbReference type="ARBA" id="ARBA00000185"/>
    </source>
</evidence>
<dbReference type="InterPro" id="IPR035516">
    <property type="entry name" value="Gyrase/topoIV_suA_C"/>
</dbReference>
<dbReference type="Pfam" id="PF00521">
    <property type="entry name" value="DNA_topoisoIV"/>
    <property type="match status" value="1"/>
</dbReference>
<dbReference type="STRING" id="1841610.A6X21_13750"/>
<dbReference type="InterPro" id="IPR013758">
    <property type="entry name" value="Topo_IIA_A/C_ab"/>
</dbReference>
<dbReference type="Gene3D" id="2.120.10.90">
    <property type="entry name" value="DNA gyrase/topoisomerase IV, subunit A, C-terminal"/>
    <property type="match status" value="1"/>
</dbReference>
<dbReference type="GO" id="GO:0005737">
    <property type="term" value="C:cytoplasm"/>
    <property type="evidence" value="ECO:0007669"/>
    <property type="project" value="TreeGrafter"/>
</dbReference>
<dbReference type="PROSITE" id="PS52040">
    <property type="entry name" value="TOPO_IIA"/>
    <property type="match status" value="1"/>
</dbReference>
<keyword evidence="11" id="KW-1185">Reference proteome</keyword>
<feature type="domain" description="Topo IIA-type catalytic" evidence="9">
    <location>
        <begin position="39"/>
        <end position="535"/>
    </location>
</feature>
<dbReference type="GO" id="GO:0003918">
    <property type="term" value="F:DNA topoisomerase type II (double strand cut, ATP-hydrolyzing) activity"/>
    <property type="evidence" value="ECO:0007669"/>
    <property type="project" value="UniProtKB-EC"/>
</dbReference>
<feature type="active site" description="O-(5'-phospho-DNA)-tyrosine intermediate" evidence="7">
    <location>
        <position position="127"/>
    </location>
</feature>
<evidence type="ECO:0000313" key="11">
    <source>
        <dbReference type="Proteomes" id="UP000094828"/>
    </source>
</evidence>
<feature type="compositionally biased region" description="Polar residues" evidence="8">
    <location>
        <begin position="925"/>
        <end position="943"/>
    </location>
</feature>
<comment type="caution">
    <text evidence="10">The sequence shown here is derived from an EMBL/GenBank/DDBJ whole genome shotgun (WGS) entry which is preliminary data.</text>
</comment>
<dbReference type="EC" id="5.6.2.2" evidence="3"/>
<dbReference type="NCBIfam" id="NF004043">
    <property type="entry name" value="PRK05560.1"/>
    <property type="match status" value="1"/>
</dbReference>
<feature type="compositionally biased region" description="Basic and acidic residues" evidence="8">
    <location>
        <begin position="910"/>
        <end position="922"/>
    </location>
</feature>
<dbReference type="InterPro" id="IPR013757">
    <property type="entry name" value="Topo_IIA_A_a_sf"/>
</dbReference>
<comment type="similarity">
    <text evidence="2">Belongs to the type II topoisomerase GyrA/ParC subunit family.</text>
</comment>
<dbReference type="GO" id="GO:0009330">
    <property type="term" value="C:DNA topoisomerase type II (double strand cut, ATP-hydrolyzing) complex"/>
    <property type="evidence" value="ECO:0007669"/>
    <property type="project" value="TreeGrafter"/>
</dbReference>
<feature type="compositionally biased region" description="Acidic residues" evidence="8">
    <location>
        <begin position="790"/>
        <end position="810"/>
    </location>
</feature>
<dbReference type="InterPro" id="IPR050220">
    <property type="entry name" value="Type_II_DNA_Topoisomerases"/>
</dbReference>
<proteinExistence type="inferred from homology"/>